<keyword evidence="1" id="KW-1133">Transmembrane helix</keyword>
<comment type="caution">
    <text evidence="2">The sequence shown here is derived from an EMBL/GenBank/DDBJ whole genome shotgun (WGS) entry which is preliminary data.</text>
</comment>
<evidence type="ECO:0000256" key="1">
    <source>
        <dbReference type="SAM" id="Phobius"/>
    </source>
</evidence>
<gene>
    <name evidence="2" type="ORF">S03H2_02697</name>
</gene>
<dbReference type="EMBL" id="BARU01000932">
    <property type="protein sequence ID" value="GAH26869.1"/>
    <property type="molecule type" value="Genomic_DNA"/>
</dbReference>
<feature type="transmembrane region" description="Helical" evidence="1">
    <location>
        <begin position="42"/>
        <end position="70"/>
    </location>
</feature>
<keyword evidence="1" id="KW-0812">Transmembrane</keyword>
<organism evidence="2">
    <name type="scientific">marine sediment metagenome</name>
    <dbReference type="NCBI Taxonomy" id="412755"/>
    <lineage>
        <taxon>unclassified sequences</taxon>
        <taxon>metagenomes</taxon>
        <taxon>ecological metagenomes</taxon>
    </lineage>
</organism>
<dbReference type="AlphaFoldDB" id="X1FBT2"/>
<sequence>VFVFLAGFILVEDLPFLAGSAFLMLGESLVLVFSADSILGDVFLLVLVSFLMAAGFPGLLSFFGATSFLLEVIFFNNLKNCL</sequence>
<keyword evidence="1" id="KW-0472">Membrane</keyword>
<feature type="non-terminal residue" evidence="2">
    <location>
        <position position="1"/>
    </location>
</feature>
<name>X1FBT2_9ZZZZ</name>
<accession>X1FBT2</accession>
<reference evidence="2" key="1">
    <citation type="journal article" date="2014" name="Front. Microbiol.">
        <title>High frequency of phylogenetically diverse reductive dehalogenase-homologous genes in deep subseafloor sedimentary metagenomes.</title>
        <authorList>
            <person name="Kawai M."/>
            <person name="Futagami T."/>
            <person name="Toyoda A."/>
            <person name="Takaki Y."/>
            <person name="Nishi S."/>
            <person name="Hori S."/>
            <person name="Arai W."/>
            <person name="Tsubouchi T."/>
            <person name="Morono Y."/>
            <person name="Uchiyama I."/>
            <person name="Ito T."/>
            <person name="Fujiyama A."/>
            <person name="Inagaki F."/>
            <person name="Takami H."/>
        </authorList>
    </citation>
    <scope>NUCLEOTIDE SEQUENCE</scope>
    <source>
        <strain evidence="2">Expedition CK06-06</strain>
    </source>
</reference>
<protein>
    <submittedName>
        <fullName evidence="2">Uncharacterized protein</fullName>
    </submittedName>
</protein>
<proteinExistence type="predicted"/>
<evidence type="ECO:0000313" key="2">
    <source>
        <dbReference type="EMBL" id="GAH26869.1"/>
    </source>
</evidence>
<feature type="transmembrane region" description="Helical" evidence="1">
    <location>
        <begin position="14"/>
        <end position="35"/>
    </location>
</feature>